<feature type="transmembrane region" description="Helical" evidence="7">
    <location>
        <begin position="180"/>
        <end position="202"/>
    </location>
</feature>
<comment type="subcellular location">
    <subcellularLocation>
        <location evidence="1">Membrane</location>
        <topology evidence="1">Multi-pass membrane protein</topology>
    </subcellularLocation>
</comment>
<accession>A0AAJ6QQM7</accession>
<keyword evidence="3 7" id="KW-0812">Transmembrane</keyword>
<sequence length="263" mass="29790">MTGVDVCGLLCLCLLYGCVAYGEYALIVWMIIPVMSDSLWAYVHVTVFNVCLAFALWAHGKASFGDPGVVPLPKTHIDFSTVLQQQSNNSDWTICARCETYRPPHAHHCRICNRCIRRMDHHCPWINNCVGELNQKYFLQFLVYTAVTCLYGSLVVFLSWQLEEAEEEGVPLSEYRQNRLIHTVIFLVECLLFGLFVMVIFLDQLSSVMHGPQPDTKSPASSSQRRSKSCRSSMRDVCGRGALWRWAVPCTAPPHSSRSSYEV</sequence>
<dbReference type="Proteomes" id="UP000694867">
    <property type="component" value="Unplaced"/>
</dbReference>
<organism evidence="9 10">
    <name type="scientific">Galendromus occidentalis</name>
    <name type="common">western predatory mite</name>
    <dbReference type="NCBI Taxonomy" id="34638"/>
    <lineage>
        <taxon>Eukaryota</taxon>
        <taxon>Metazoa</taxon>
        <taxon>Ecdysozoa</taxon>
        <taxon>Arthropoda</taxon>
        <taxon>Chelicerata</taxon>
        <taxon>Arachnida</taxon>
        <taxon>Acari</taxon>
        <taxon>Parasitiformes</taxon>
        <taxon>Mesostigmata</taxon>
        <taxon>Gamasina</taxon>
        <taxon>Phytoseioidea</taxon>
        <taxon>Phytoseiidae</taxon>
        <taxon>Typhlodrominae</taxon>
        <taxon>Galendromus</taxon>
    </lineage>
</organism>
<evidence type="ECO:0000313" key="9">
    <source>
        <dbReference type="Proteomes" id="UP000694867"/>
    </source>
</evidence>
<keyword evidence="6 7" id="KW-0012">Acyltransferase</keyword>
<dbReference type="PROSITE" id="PS50216">
    <property type="entry name" value="DHHC"/>
    <property type="match status" value="1"/>
</dbReference>
<feature type="transmembrane region" description="Helical" evidence="7">
    <location>
        <begin position="38"/>
        <end position="58"/>
    </location>
</feature>
<evidence type="ECO:0000256" key="5">
    <source>
        <dbReference type="ARBA" id="ARBA00023136"/>
    </source>
</evidence>
<evidence type="ECO:0000313" key="10">
    <source>
        <dbReference type="RefSeq" id="XP_003740539.1"/>
    </source>
</evidence>
<reference evidence="10" key="1">
    <citation type="submission" date="2025-08" db="UniProtKB">
        <authorList>
            <consortium name="RefSeq"/>
        </authorList>
    </citation>
    <scope>IDENTIFICATION</scope>
</reference>
<name>A0AAJ6QQM7_9ACAR</name>
<evidence type="ECO:0000256" key="1">
    <source>
        <dbReference type="ARBA" id="ARBA00004141"/>
    </source>
</evidence>
<keyword evidence="2 7" id="KW-0808">Transferase</keyword>
<dbReference type="Pfam" id="PF01529">
    <property type="entry name" value="DHHC"/>
    <property type="match status" value="1"/>
</dbReference>
<dbReference type="RefSeq" id="XP_003740539.1">
    <property type="nucleotide sequence ID" value="XM_003740491.1"/>
</dbReference>
<dbReference type="InterPro" id="IPR001594">
    <property type="entry name" value="Palmitoyltrfase_DHHC"/>
</dbReference>
<keyword evidence="9" id="KW-1185">Reference proteome</keyword>
<proteinExistence type="inferred from homology"/>
<gene>
    <name evidence="10" type="primary">LOC100901482</name>
</gene>
<dbReference type="EC" id="2.3.1.225" evidence="7"/>
<keyword evidence="4 7" id="KW-1133">Transmembrane helix</keyword>
<comment type="domain">
    <text evidence="7">The DHHC domain is required for palmitoyltransferase activity.</text>
</comment>
<dbReference type="AlphaFoldDB" id="A0AAJ6QQM7"/>
<dbReference type="InterPro" id="IPR039859">
    <property type="entry name" value="PFA4/ZDH16/20/ERF2-like"/>
</dbReference>
<evidence type="ECO:0000256" key="6">
    <source>
        <dbReference type="ARBA" id="ARBA00023315"/>
    </source>
</evidence>
<evidence type="ECO:0000256" key="3">
    <source>
        <dbReference type="ARBA" id="ARBA00022692"/>
    </source>
</evidence>
<evidence type="ECO:0000256" key="2">
    <source>
        <dbReference type="ARBA" id="ARBA00022679"/>
    </source>
</evidence>
<feature type="domain" description="Palmitoyltransferase DHHC" evidence="8">
    <location>
        <begin position="91"/>
        <end position="211"/>
    </location>
</feature>
<evidence type="ECO:0000259" key="8">
    <source>
        <dbReference type="Pfam" id="PF01529"/>
    </source>
</evidence>
<protein>
    <recommendedName>
        <fullName evidence="7">Palmitoyltransferase</fullName>
        <ecNumber evidence="7">2.3.1.225</ecNumber>
    </recommendedName>
</protein>
<dbReference type="CTD" id="34503"/>
<dbReference type="GO" id="GO:0016020">
    <property type="term" value="C:membrane"/>
    <property type="evidence" value="ECO:0007669"/>
    <property type="project" value="UniProtKB-SubCell"/>
</dbReference>
<dbReference type="GeneID" id="100901482"/>
<evidence type="ECO:0000256" key="4">
    <source>
        <dbReference type="ARBA" id="ARBA00022989"/>
    </source>
</evidence>
<dbReference type="PANTHER" id="PTHR12246">
    <property type="entry name" value="PALMITOYLTRANSFERASE ZDHHC16"/>
    <property type="match status" value="1"/>
</dbReference>
<feature type="transmembrane region" description="Helical" evidence="7">
    <location>
        <begin position="7"/>
        <end position="32"/>
    </location>
</feature>
<comment type="catalytic activity">
    <reaction evidence="7">
        <text>L-cysteinyl-[protein] + hexadecanoyl-CoA = S-hexadecanoyl-L-cysteinyl-[protein] + CoA</text>
        <dbReference type="Rhea" id="RHEA:36683"/>
        <dbReference type="Rhea" id="RHEA-COMP:10131"/>
        <dbReference type="Rhea" id="RHEA-COMP:11032"/>
        <dbReference type="ChEBI" id="CHEBI:29950"/>
        <dbReference type="ChEBI" id="CHEBI:57287"/>
        <dbReference type="ChEBI" id="CHEBI:57379"/>
        <dbReference type="ChEBI" id="CHEBI:74151"/>
        <dbReference type="EC" id="2.3.1.225"/>
    </reaction>
</comment>
<evidence type="ECO:0000256" key="7">
    <source>
        <dbReference type="RuleBase" id="RU079119"/>
    </source>
</evidence>
<keyword evidence="5 7" id="KW-0472">Membrane</keyword>
<dbReference type="KEGG" id="goe:100901482"/>
<feature type="transmembrane region" description="Helical" evidence="7">
    <location>
        <begin position="141"/>
        <end position="160"/>
    </location>
</feature>
<comment type="similarity">
    <text evidence="7">Belongs to the DHHC palmitoyltransferase family.</text>
</comment>
<dbReference type="GO" id="GO:0019706">
    <property type="term" value="F:protein-cysteine S-palmitoyltransferase activity"/>
    <property type="evidence" value="ECO:0007669"/>
    <property type="project" value="UniProtKB-EC"/>
</dbReference>